<dbReference type="Gene3D" id="2.60.40.1080">
    <property type="match status" value="1"/>
</dbReference>
<dbReference type="Pfam" id="PF02368">
    <property type="entry name" value="Big_2"/>
    <property type="match status" value="1"/>
</dbReference>
<organism evidence="3 4">
    <name type="scientific">Bifidobacterium adolescentis</name>
    <dbReference type="NCBI Taxonomy" id="1680"/>
    <lineage>
        <taxon>Bacteria</taxon>
        <taxon>Bacillati</taxon>
        <taxon>Actinomycetota</taxon>
        <taxon>Actinomycetes</taxon>
        <taxon>Bifidobacteriales</taxon>
        <taxon>Bifidobacteriaceae</taxon>
        <taxon>Bifidobacterium</taxon>
    </lineage>
</organism>
<feature type="non-terminal residue" evidence="3">
    <location>
        <position position="203"/>
    </location>
</feature>
<feature type="region of interest" description="Disordered" evidence="1">
    <location>
        <begin position="1"/>
        <end position="36"/>
    </location>
</feature>
<dbReference type="InterPro" id="IPR008964">
    <property type="entry name" value="Invasin/intimin_cell_adhesion"/>
</dbReference>
<dbReference type="Proteomes" id="UP000284589">
    <property type="component" value="Unassembled WGS sequence"/>
</dbReference>
<evidence type="ECO:0000256" key="1">
    <source>
        <dbReference type="SAM" id="MobiDB-lite"/>
    </source>
</evidence>
<dbReference type="InterPro" id="IPR003343">
    <property type="entry name" value="Big_2"/>
</dbReference>
<evidence type="ECO:0000313" key="4">
    <source>
        <dbReference type="Proteomes" id="UP000284589"/>
    </source>
</evidence>
<feature type="non-terminal residue" evidence="3">
    <location>
        <position position="1"/>
    </location>
</feature>
<name>A0AAX1TVR3_BIFAD</name>
<dbReference type="AlphaFoldDB" id="A0AAX1TVR3"/>
<dbReference type="EMBL" id="QRLP01000025">
    <property type="protein sequence ID" value="RHJ14789.1"/>
    <property type="molecule type" value="Genomic_DNA"/>
</dbReference>
<gene>
    <name evidence="3" type="ORF">DW139_09665</name>
</gene>
<evidence type="ECO:0000313" key="3">
    <source>
        <dbReference type="EMBL" id="RHJ14789.1"/>
    </source>
</evidence>
<protein>
    <recommendedName>
        <fullName evidence="2">BIG2 domain-containing protein</fullName>
    </recommendedName>
</protein>
<dbReference type="SMART" id="SM00635">
    <property type="entry name" value="BID_2"/>
    <property type="match status" value="1"/>
</dbReference>
<evidence type="ECO:0000259" key="2">
    <source>
        <dbReference type="SMART" id="SM00635"/>
    </source>
</evidence>
<accession>A0AAX1TVR3</accession>
<comment type="caution">
    <text evidence="3">The sequence shown here is derived from an EMBL/GenBank/DDBJ whole genome shotgun (WGS) entry which is preliminary data.</text>
</comment>
<feature type="compositionally biased region" description="Polar residues" evidence="1">
    <location>
        <begin position="1"/>
        <end position="15"/>
    </location>
</feature>
<dbReference type="Gene3D" id="2.60.40.10">
    <property type="entry name" value="Immunoglobulins"/>
    <property type="match status" value="1"/>
</dbReference>
<dbReference type="GO" id="GO:0005975">
    <property type="term" value="P:carbohydrate metabolic process"/>
    <property type="evidence" value="ECO:0007669"/>
    <property type="project" value="UniProtKB-ARBA"/>
</dbReference>
<dbReference type="InterPro" id="IPR031965">
    <property type="entry name" value="CBM26"/>
</dbReference>
<sequence>DLSNGVTTKQLTATTDPKGASVSWSSSDKDVATVSPKGVVTPRKAGKATITAKSGTKTSSITVTVTGQLPPDPVAKNTVYASKPSGWGKIYAYVYTGDGATAKNNAAWPGVEMTAPSTTDGCGETGLYKYAVPDDLASGAKVIFNDGGSQQYPGSRQPGLDYNGGIVKWDGSSAALAAVECTIPVPVTSVSISGDGVSGGKLS</sequence>
<proteinExistence type="predicted"/>
<feature type="domain" description="BIG2" evidence="2">
    <location>
        <begin position="1"/>
        <end position="64"/>
    </location>
</feature>
<reference evidence="3 4" key="1">
    <citation type="submission" date="2018-08" db="EMBL/GenBank/DDBJ databases">
        <title>A genome reference for cultivated species of the human gut microbiota.</title>
        <authorList>
            <person name="Zou Y."/>
            <person name="Xue W."/>
            <person name="Luo G."/>
        </authorList>
    </citation>
    <scope>NUCLEOTIDE SEQUENCE [LARGE SCALE GENOMIC DNA]</scope>
    <source>
        <strain evidence="3 4">AM12-20</strain>
    </source>
</reference>
<dbReference type="InterPro" id="IPR013783">
    <property type="entry name" value="Ig-like_fold"/>
</dbReference>
<dbReference type="SUPFAM" id="SSF49373">
    <property type="entry name" value="Invasin/intimin cell-adhesion fragments"/>
    <property type="match status" value="1"/>
</dbReference>
<dbReference type="RefSeq" id="WP_147395636.1">
    <property type="nucleotide sequence ID" value="NZ_QRLP01000025.1"/>
</dbReference>
<dbReference type="Pfam" id="PF16738">
    <property type="entry name" value="CBM26"/>
    <property type="match status" value="1"/>
</dbReference>